<reference evidence="3" key="1">
    <citation type="submission" date="2011-02" db="EMBL/GenBank/DDBJ databases">
        <title>The complete genome of Planctomyces brasiliensis DSM 5305.</title>
        <authorList>
            <person name="Lucas S."/>
            <person name="Copeland A."/>
            <person name="Lapidus A."/>
            <person name="Bruce D."/>
            <person name="Goodwin L."/>
            <person name="Pitluck S."/>
            <person name="Kyrpides N."/>
            <person name="Mavromatis K."/>
            <person name="Pagani I."/>
            <person name="Ivanova N."/>
            <person name="Ovchinnikova G."/>
            <person name="Lu M."/>
            <person name="Detter J.C."/>
            <person name="Han C."/>
            <person name="Land M."/>
            <person name="Hauser L."/>
            <person name="Markowitz V."/>
            <person name="Cheng J.-F."/>
            <person name="Hugenholtz P."/>
            <person name="Woyke T."/>
            <person name="Wu D."/>
            <person name="Tindall B."/>
            <person name="Pomrenke H.G."/>
            <person name="Brambilla E."/>
            <person name="Klenk H.-P."/>
            <person name="Eisen J.A."/>
        </authorList>
    </citation>
    <scope>NUCLEOTIDE SEQUENCE [LARGE SCALE GENOMIC DNA]</scope>
    <source>
        <strain evidence="3">ATCC 49424 / DSM 5305 / JCM 21570 / NBRC 103401 / IFAM 1448</strain>
    </source>
</reference>
<dbReference type="RefSeq" id="WP_013629315.1">
    <property type="nucleotide sequence ID" value="NC_015174.1"/>
</dbReference>
<evidence type="ECO:0000313" key="3">
    <source>
        <dbReference type="Proteomes" id="UP000006860"/>
    </source>
</evidence>
<dbReference type="Proteomes" id="UP000006860">
    <property type="component" value="Chromosome"/>
</dbReference>
<dbReference type="eggNOG" id="COG5653">
    <property type="taxonomic scope" value="Bacteria"/>
</dbReference>
<dbReference type="OrthoDB" id="213519at2"/>
<dbReference type="AlphaFoldDB" id="F0SH53"/>
<feature type="domain" description="BioF2-like acetyltransferase" evidence="1">
    <location>
        <begin position="211"/>
        <end position="352"/>
    </location>
</feature>
<evidence type="ECO:0000259" key="1">
    <source>
        <dbReference type="Pfam" id="PF13480"/>
    </source>
</evidence>
<dbReference type="Pfam" id="PF13480">
    <property type="entry name" value="Acetyltransf_6"/>
    <property type="match status" value="1"/>
</dbReference>
<keyword evidence="3" id="KW-1185">Reference proteome</keyword>
<dbReference type="KEGG" id="pbs:Plabr_2997"/>
<dbReference type="InterPro" id="IPR038740">
    <property type="entry name" value="BioF2-like_GNAT_dom"/>
</dbReference>
<evidence type="ECO:0000313" key="2">
    <source>
        <dbReference type="EMBL" id="ADY60594.1"/>
    </source>
</evidence>
<dbReference type="SUPFAM" id="SSF55729">
    <property type="entry name" value="Acyl-CoA N-acyltransferases (Nat)"/>
    <property type="match status" value="1"/>
</dbReference>
<dbReference type="HOGENOM" id="CLU_051159_1_0_0"/>
<name>F0SH53_RUBBR</name>
<proteinExistence type="predicted"/>
<dbReference type="STRING" id="756272.Plabr_2997"/>
<protein>
    <recommendedName>
        <fullName evidence="1">BioF2-like acetyltransferase domain-containing protein</fullName>
    </recommendedName>
</protein>
<accession>F0SH53</accession>
<dbReference type="InterPro" id="IPR016181">
    <property type="entry name" value="Acyl_CoA_acyltransferase"/>
</dbReference>
<organism evidence="2 3">
    <name type="scientific">Rubinisphaera brasiliensis (strain ATCC 49424 / DSM 5305 / JCM 21570 / IAM 15109 / NBRC 103401 / IFAM 1448)</name>
    <name type="common">Planctomyces brasiliensis</name>
    <dbReference type="NCBI Taxonomy" id="756272"/>
    <lineage>
        <taxon>Bacteria</taxon>
        <taxon>Pseudomonadati</taxon>
        <taxon>Planctomycetota</taxon>
        <taxon>Planctomycetia</taxon>
        <taxon>Planctomycetales</taxon>
        <taxon>Planctomycetaceae</taxon>
        <taxon>Rubinisphaera</taxon>
    </lineage>
</organism>
<dbReference type="EMBL" id="CP002546">
    <property type="protein sequence ID" value="ADY60594.1"/>
    <property type="molecule type" value="Genomic_DNA"/>
</dbReference>
<sequence>MVVARVSDSLRSASIESPLESYPRAFRERTEVDSEYAVETVESLAALVSYLPHWKRLSKDCLVPNPFYEPFFLLPALQKTRPAGRVLVAFVFKKSSQCPLTEELVGIFPIERRSNGILSLPRWRLLTTSLILRSVPLLTNQRPECALSAFLKWSAKSGIGLLEFDRVLAEGPFQHALVNALTACGRLPYVTGQSVNATLTRKNHATRTSGKALREINRKHRRLEELGDLQFRSLSETESLSEWQRWFLELEASGWKGRRGTAMMQSDRERELFMTVTRQAWARKKLQMFGLFLDDHPIAMKCNLCSGREGLAWKITYDENFSKFSPGLILELEHKMHFEQQSDLDRIDFCARADHPLCQRIAHEQLCLQRLLIPCDSLVSELYCSAVSFLRRIKRHFRSCRSKSEE</sequence>
<gene>
    <name evidence="2" type="ordered locus">Plabr_2997</name>
</gene>